<evidence type="ECO:0000313" key="7">
    <source>
        <dbReference type="EMBL" id="SEI95371.1"/>
    </source>
</evidence>
<dbReference type="Pfam" id="PF00005">
    <property type="entry name" value="ABC_tran"/>
    <property type="match status" value="1"/>
</dbReference>
<dbReference type="PROSITE" id="PS00211">
    <property type="entry name" value="ABC_TRANSPORTER_1"/>
    <property type="match status" value="1"/>
</dbReference>
<dbReference type="AlphaFoldDB" id="A0A1H6UT27"/>
<dbReference type="InterPro" id="IPR027417">
    <property type="entry name" value="P-loop_NTPase"/>
</dbReference>
<gene>
    <name evidence="7" type="ORF">SAMN05421637_0527</name>
</gene>
<keyword evidence="8" id="KW-1185">Reference proteome</keyword>
<evidence type="ECO:0000259" key="6">
    <source>
        <dbReference type="PROSITE" id="PS50893"/>
    </source>
</evidence>
<evidence type="ECO:0000256" key="1">
    <source>
        <dbReference type="ARBA" id="ARBA00005417"/>
    </source>
</evidence>
<dbReference type="InterPro" id="IPR003439">
    <property type="entry name" value="ABC_transporter-like_ATP-bd"/>
</dbReference>
<feature type="region of interest" description="Disordered" evidence="5">
    <location>
        <begin position="246"/>
        <end position="275"/>
    </location>
</feature>
<comment type="similarity">
    <text evidence="1">Belongs to the ABC transporter superfamily.</text>
</comment>
<feature type="domain" description="ABC transporter" evidence="6">
    <location>
        <begin position="15"/>
        <end position="257"/>
    </location>
</feature>
<dbReference type="InterPro" id="IPR003593">
    <property type="entry name" value="AAA+_ATPase"/>
</dbReference>
<accession>A0A1H6UT27</accession>
<evidence type="ECO:0000256" key="4">
    <source>
        <dbReference type="ARBA" id="ARBA00022840"/>
    </source>
</evidence>
<dbReference type="Gene3D" id="3.40.50.300">
    <property type="entry name" value="P-loop containing nucleotide triphosphate hydrolases"/>
    <property type="match status" value="1"/>
</dbReference>
<proteinExistence type="inferred from homology"/>
<dbReference type="GO" id="GO:0016887">
    <property type="term" value="F:ATP hydrolysis activity"/>
    <property type="evidence" value="ECO:0007669"/>
    <property type="project" value="InterPro"/>
</dbReference>
<dbReference type="SMART" id="SM00382">
    <property type="entry name" value="AAA"/>
    <property type="match status" value="1"/>
</dbReference>
<dbReference type="PANTHER" id="PTHR42734">
    <property type="entry name" value="METAL TRANSPORT SYSTEM ATP-BINDING PROTEIN TM_0124-RELATED"/>
    <property type="match status" value="1"/>
</dbReference>
<evidence type="ECO:0000256" key="2">
    <source>
        <dbReference type="ARBA" id="ARBA00022448"/>
    </source>
</evidence>
<dbReference type="PANTHER" id="PTHR42734:SF17">
    <property type="entry name" value="METAL TRANSPORT SYSTEM ATP-BINDING PROTEIN TM_0124-RELATED"/>
    <property type="match status" value="1"/>
</dbReference>
<dbReference type="InterPro" id="IPR050153">
    <property type="entry name" value="Metal_Ion_Import_ABC"/>
</dbReference>
<dbReference type="eggNOG" id="COG1121">
    <property type="taxonomic scope" value="Bacteria"/>
</dbReference>
<dbReference type="SUPFAM" id="SSF52540">
    <property type="entry name" value="P-loop containing nucleoside triphosphate hydrolases"/>
    <property type="match status" value="1"/>
</dbReference>
<dbReference type="EMBL" id="FNZI01000001">
    <property type="protein sequence ID" value="SEI95371.1"/>
    <property type="molecule type" value="Genomic_DNA"/>
</dbReference>
<dbReference type="Proteomes" id="UP000183315">
    <property type="component" value="Unassembled WGS sequence"/>
</dbReference>
<dbReference type="STRING" id="1043493.SAMN05421637_0527"/>
<protein>
    <submittedName>
        <fullName evidence="7">Zinc transport system ATP-binding protein</fullName>
    </submittedName>
</protein>
<dbReference type="InterPro" id="IPR017871">
    <property type="entry name" value="ABC_transporter-like_CS"/>
</dbReference>
<sequence>MSDPSFTTDVPPSLVEARDVRVSLQGTEILHGVSMTASPGEVVALMGGNGSGKSTFVRSIVGAVPTTSGAIDLFGTPASPQARARLGYVPQRITAAGGVSATALEVVTSGLLGSRERDGRVGSRLRGLVPPRDAKARARAALASMGVEDLAKRDVSRLSGGQQQRVLIARALVRKPRLLILDEPMAGVDLESQVAFSHTLGHLKEDGVGIVVVLHELGALGRHIDRAVVLEHGCVTYDGVPPKDLGVHALPGHDHDHPHADPPVRDGSSLGLEAP</sequence>
<keyword evidence="3" id="KW-0547">Nucleotide-binding</keyword>
<name>A0A1H6UT27_9MICO</name>
<evidence type="ECO:0000256" key="3">
    <source>
        <dbReference type="ARBA" id="ARBA00022741"/>
    </source>
</evidence>
<dbReference type="GO" id="GO:0005524">
    <property type="term" value="F:ATP binding"/>
    <property type="evidence" value="ECO:0007669"/>
    <property type="project" value="UniProtKB-KW"/>
</dbReference>
<dbReference type="PROSITE" id="PS50893">
    <property type="entry name" value="ABC_TRANSPORTER_2"/>
    <property type="match status" value="1"/>
</dbReference>
<keyword evidence="2" id="KW-0813">Transport</keyword>
<dbReference type="RefSeq" id="WP_236623301.1">
    <property type="nucleotide sequence ID" value="NZ_BBLU01000002.1"/>
</dbReference>
<feature type="compositionally biased region" description="Basic and acidic residues" evidence="5">
    <location>
        <begin position="251"/>
        <end position="264"/>
    </location>
</feature>
<organism evidence="7 8">
    <name type="scientific">Demequina mangrovi</name>
    <dbReference type="NCBI Taxonomy" id="1043493"/>
    <lineage>
        <taxon>Bacteria</taxon>
        <taxon>Bacillati</taxon>
        <taxon>Actinomycetota</taxon>
        <taxon>Actinomycetes</taxon>
        <taxon>Micrococcales</taxon>
        <taxon>Demequinaceae</taxon>
        <taxon>Demequina</taxon>
    </lineage>
</organism>
<keyword evidence="4 7" id="KW-0067">ATP-binding</keyword>
<reference evidence="8" key="1">
    <citation type="submission" date="2016-10" db="EMBL/GenBank/DDBJ databases">
        <authorList>
            <person name="Varghese N."/>
        </authorList>
    </citation>
    <scope>NUCLEOTIDE SEQUENCE [LARGE SCALE GENOMIC DNA]</scope>
    <source>
        <strain evidence="8">DSM 24868</strain>
    </source>
</reference>
<evidence type="ECO:0000313" key="8">
    <source>
        <dbReference type="Proteomes" id="UP000183315"/>
    </source>
</evidence>
<evidence type="ECO:0000256" key="5">
    <source>
        <dbReference type="SAM" id="MobiDB-lite"/>
    </source>
</evidence>